<evidence type="ECO:0000313" key="1">
    <source>
        <dbReference type="EMBL" id="KIM61682.1"/>
    </source>
</evidence>
<dbReference type="InParanoid" id="A0A0C3A9X0"/>
<protein>
    <submittedName>
        <fullName evidence="1">Uncharacterized protein</fullName>
    </submittedName>
</protein>
<gene>
    <name evidence="1" type="ORF">SCLCIDRAFT_863795</name>
</gene>
<sequence>MGSCQPHRRTSPPQYLLATTYVLDDPSGWPVRQYPTWLAFIHPTKGFDVLSVIQPHLLSIPQPLIYPVARQRPLRRPVLETMASIGLKHDATPS</sequence>
<accession>A0A0C3A9X0</accession>
<reference evidence="2" key="2">
    <citation type="submission" date="2015-01" db="EMBL/GenBank/DDBJ databases">
        <title>Evolutionary Origins and Diversification of the Mycorrhizal Mutualists.</title>
        <authorList>
            <consortium name="DOE Joint Genome Institute"/>
            <consortium name="Mycorrhizal Genomics Consortium"/>
            <person name="Kohler A."/>
            <person name="Kuo A."/>
            <person name="Nagy L.G."/>
            <person name="Floudas D."/>
            <person name="Copeland A."/>
            <person name="Barry K.W."/>
            <person name="Cichocki N."/>
            <person name="Veneault-Fourrey C."/>
            <person name="LaButti K."/>
            <person name="Lindquist E.A."/>
            <person name="Lipzen A."/>
            <person name="Lundell T."/>
            <person name="Morin E."/>
            <person name="Murat C."/>
            <person name="Riley R."/>
            <person name="Ohm R."/>
            <person name="Sun H."/>
            <person name="Tunlid A."/>
            <person name="Henrissat B."/>
            <person name="Grigoriev I.V."/>
            <person name="Hibbett D.S."/>
            <person name="Martin F."/>
        </authorList>
    </citation>
    <scope>NUCLEOTIDE SEQUENCE [LARGE SCALE GENOMIC DNA]</scope>
    <source>
        <strain evidence="2">Foug A</strain>
    </source>
</reference>
<dbReference type="Proteomes" id="UP000053989">
    <property type="component" value="Unassembled WGS sequence"/>
</dbReference>
<name>A0A0C3A9X0_9AGAM</name>
<dbReference type="HOGENOM" id="CLU_2387477_0_0_1"/>
<evidence type="ECO:0000313" key="2">
    <source>
        <dbReference type="Proteomes" id="UP000053989"/>
    </source>
</evidence>
<keyword evidence="2" id="KW-1185">Reference proteome</keyword>
<reference evidence="1 2" key="1">
    <citation type="submission" date="2014-04" db="EMBL/GenBank/DDBJ databases">
        <authorList>
            <consortium name="DOE Joint Genome Institute"/>
            <person name="Kuo A."/>
            <person name="Kohler A."/>
            <person name="Nagy L.G."/>
            <person name="Floudas D."/>
            <person name="Copeland A."/>
            <person name="Barry K.W."/>
            <person name="Cichocki N."/>
            <person name="Veneault-Fourrey C."/>
            <person name="LaButti K."/>
            <person name="Lindquist E.A."/>
            <person name="Lipzen A."/>
            <person name="Lundell T."/>
            <person name="Morin E."/>
            <person name="Murat C."/>
            <person name="Sun H."/>
            <person name="Tunlid A."/>
            <person name="Henrissat B."/>
            <person name="Grigoriev I.V."/>
            <person name="Hibbett D.S."/>
            <person name="Martin F."/>
            <person name="Nordberg H.P."/>
            <person name="Cantor M.N."/>
            <person name="Hua S.X."/>
        </authorList>
    </citation>
    <scope>NUCLEOTIDE SEQUENCE [LARGE SCALE GENOMIC DNA]</scope>
    <source>
        <strain evidence="1 2">Foug A</strain>
    </source>
</reference>
<dbReference type="EMBL" id="KN822049">
    <property type="protein sequence ID" value="KIM61682.1"/>
    <property type="molecule type" value="Genomic_DNA"/>
</dbReference>
<proteinExistence type="predicted"/>
<dbReference type="AlphaFoldDB" id="A0A0C3A9X0"/>
<organism evidence="1 2">
    <name type="scientific">Scleroderma citrinum Foug A</name>
    <dbReference type="NCBI Taxonomy" id="1036808"/>
    <lineage>
        <taxon>Eukaryota</taxon>
        <taxon>Fungi</taxon>
        <taxon>Dikarya</taxon>
        <taxon>Basidiomycota</taxon>
        <taxon>Agaricomycotina</taxon>
        <taxon>Agaricomycetes</taxon>
        <taxon>Agaricomycetidae</taxon>
        <taxon>Boletales</taxon>
        <taxon>Sclerodermatineae</taxon>
        <taxon>Sclerodermataceae</taxon>
        <taxon>Scleroderma</taxon>
    </lineage>
</organism>